<dbReference type="InterPro" id="IPR051685">
    <property type="entry name" value="Ycf3/AcsC/BcsC/TPR_MFPF"/>
</dbReference>
<dbReference type="EMBL" id="DTGT01000239">
    <property type="protein sequence ID" value="HGH61132.1"/>
    <property type="molecule type" value="Genomic_DNA"/>
</dbReference>
<dbReference type="SMART" id="SM00028">
    <property type="entry name" value="TPR"/>
    <property type="match status" value="5"/>
</dbReference>
<keyword evidence="1" id="KW-0677">Repeat</keyword>
<evidence type="ECO:0000256" key="2">
    <source>
        <dbReference type="ARBA" id="ARBA00022803"/>
    </source>
</evidence>
<dbReference type="Pfam" id="PF13176">
    <property type="entry name" value="TPR_7"/>
    <property type="match status" value="1"/>
</dbReference>
<dbReference type="AlphaFoldDB" id="A0A7C4EU50"/>
<dbReference type="InterPro" id="IPR011990">
    <property type="entry name" value="TPR-like_helical_dom_sf"/>
</dbReference>
<sequence length="335" mass="38051">MMNQPVGRNDPCPCGSGLKYKKCCMRDTGITSPDDDPTIELLATAYKQLSERKWEEALSLFEQALPSSKAPYTIFEAMAACYDGMDDFWRASAAYERALETCPKNRRGVLTYRYAVTKARCKQWDEACDAFRTYQSLAPNELSGTRVDVLLQVIQQIQEGRVNENVFEANIQMRRALNAMEEERFSDAAKRLERAAALEPENAAIYFNLGIAYTFMKDEDKALDTFQKCVEINPSAAEAYYNMGQIYLLSKKDFSMALSCFNRAASVRPGYIGAHHQKGKAYELLGYPEKALECWEKTLELDPDNKMAQENIRRVSDLMDRAQKAKAPKSEKENT</sequence>
<keyword evidence="2 3" id="KW-0802">TPR repeat</keyword>
<dbReference type="PROSITE" id="PS50293">
    <property type="entry name" value="TPR_REGION"/>
    <property type="match status" value="1"/>
</dbReference>
<feature type="repeat" description="TPR" evidence="3">
    <location>
        <begin position="203"/>
        <end position="236"/>
    </location>
</feature>
<dbReference type="InterPro" id="IPR019734">
    <property type="entry name" value="TPR_rpt"/>
</dbReference>
<dbReference type="InterPro" id="IPR013105">
    <property type="entry name" value="TPR_2"/>
</dbReference>
<dbReference type="PANTHER" id="PTHR44943">
    <property type="entry name" value="CELLULOSE SYNTHASE OPERON PROTEIN C"/>
    <property type="match status" value="1"/>
</dbReference>
<dbReference type="PANTHER" id="PTHR44943:SF8">
    <property type="entry name" value="TPR REPEAT-CONTAINING PROTEIN MJ0263"/>
    <property type="match status" value="1"/>
</dbReference>
<dbReference type="SUPFAM" id="SSF48452">
    <property type="entry name" value="TPR-like"/>
    <property type="match status" value="1"/>
</dbReference>
<dbReference type="Gene3D" id="1.25.40.10">
    <property type="entry name" value="Tetratricopeptide repeat domain"/>
    <property type="match status" value="3"/>
</dbReference>
<proteinExistence type="predicted"/>
<name>A0A7C4EU50_9BACT</name>
<gene>
    <name evidence="5" type="ORF">ENV54_07535</name>
</gene>
<feature type="region of interest" description="Disordered" evidence="4">
    <location>
        <begin position="306"/>
        <end position="335"/>
    </location>
</feature>
<dbReference type="PROSITE" id="PS50005">
    <property type="entry name" value="TPR"/>
    <property type="match status" value="2"/>
</dbReference>
<dbReference type="Pfam" id="PF02810">
    <property type="entry name" value="SEC-C"/>
    <property type="match status" value="1"/>
</dbReference>
<evidence type="ECO:0000256" key="4">
    <source>
        <dbReference type="SAM" id="MobiDB-lite"/>
    </source>
</evidence>
<reference evidence="5" key="1">
    <citation type="journal article" date="2020" name="mSystems">
        <title>Genome- and Community-Level Interaction Insights into Carbon Utilization and Element Cycling Functions of Hydrothermarchaeota in Hydrothermal Sediment.</title>
        <authorList>
            <person name="Zhou Z."/>
            <person name="Liu Y."/>
            <person name="Xu W."/>
            <person name="Pan J."/>
            <person name="Luo Z.H."/>
            <person name="Li M."/>
        </authorList>
    </citation>
    <scope>NUCLEOTIDE SEQUENCE [LARGE SCALE GENOMIC DNA]</scope>
    <source>
        <strain evidence="5">SpSt-769</strain>
    </source>
</reference>
<evidence type="ECO:0000256" key="3">
    <source>
        <dbReference type="PROSITE-ProRule" id="PRU00339"/>
    </source>
</evidence>
<dbReference type="Pfam" id="PF14559">
    <property type="entry name" value="TPR_19"/>
    <property type="match status" value="1"/>
</dbReference>
<accession>A0A7C4EU50</accession>
<organism evidence="5">
    <name type="scientific">Desulfomonile tiedjei</name>
    <dbReference type="NCBI Taxonomy" id="2358"/>
    <lineage>
        <taxon>Bacteria</taxon>
        <taxon>Pseudomonadati</taxon>
        <taxon>Thermodesulfobacteriota</taxon>
        <taxon>Desulfomonilia</taxon>
        <taxon>Desulfomonilales</taxon>
        <taxon>Desulfomonilaceae</taxon>
        <taxon>Desulfomonile</taxon>
    </lineage>
</organism>
<protein>
    <submittedName>
        <fullName evidence="5">Tetratricopeptide repeat protein</fullName>
    </submittedName>
</protein>
<dbReference type="Gene3D" id="3.10.450.50">
    <property type="match status" value="1"/>
</dbReference>
<dbReference type="InterPro" id="IPR004027">
    <property type="entry name" value="SEC_C_motif"/>
</dbReference>
<evidence type="ECO:0000256" key="1">
    <source>
        <dbReference type="ARBA" id="ARBA00022737"/>
    </source>
</evidence>
<dbReference type="SUPFAM" id="SSF103642">
    <property type="entry name" value="Sec-C motif"/>
    <property type="match status" value="1"/>
</dbReference>
<feature type="repeat" description="TPR" evidence="3">
    <location>
        <begin position="272"/>
        <end position="305"/>
    </location>
</feature>
<comment type="caution">
    <text evidence="5">The sequence shown here is derived from an EMBL/GenBank/DDBJ whole genome shotgun (WGS) entry which is preliminary data.</text>
</comment>
<dbReference type="Pfam" id="PF07719">
    <property type="entry name" value="TPR_2"/>
    <property type="match status" value="1"/>
</dbReference>
<evidence type="ECO:0000313" key="5">
    <source>
        <dbReference type="EMBL" id="HGH61132.1"/>
    </source>
</evidence>